<gene>
    <name evidence="1" type="ORF">GMRT_10883</name>
</gene>
<name>A0A4Z1T804_GIAMU</name>
<dbReference type="VEuPathDB" id="GiardiaDB:GMRT_10883"/>
<protein>
    <submittedName>
        <fullName evidence="1">Uncharacterized protein</fullName>
    </submittedName>
</protein>
<dbReference type="SUPFAM" id="SSF75011">
    <property type="entry name" value="3-carboxy-cis,cis-mucoante lactonizing enzyme"/>
    <property type="match status" value="1"/>
</dbReference>
<accession>A0A4Z1T804</accession>
<evidence type="ECO:0000313" key="2">
    <source>
        <dbReference type="Proteomes" id="UP000315496"/>
    </source>
</evidence>
<dbReference type="EMBL" id="VDLU01000002">
    <property type="protein sequence ID" value="TNJ28621.1"/>
    <property type="molecule type" value="Genomic_DNA"/>
</dbReference>
<comment type="caution">
    <text evidence="1">The sequence shown here is derived from an EMBL/GenBank/DDBJ whole genome shotgun (WGS) entry which is preliminary data.</text>
</comment>
<proteinExistence type="predicted"/>
<keyword evidence="2" id="KW-1185">Reference proteome</keyword>
<organism evidence="1 2">
    <name type="scientific">Giardia muris</name>
    <dbReference type="NCBI Taxonomy" id="5742"/>
    <lineage>
        <taxon>Eukaryota</taxon>
        <taxon>Metamonada</taxon>
        <taxon>Diplomonadida</taxon>
        <taxon>Hexamitidae</taxon>
        <taxon>Giardiinae</taxon>
        <taxon>Giardia</taxon>
    </lineage>
</organism>
<dbReference type="Proteomes" id="UP000315496">
    <property type="component" value="Chromosome 2"/>
</dbReference>
<sequence>MLTLDRRAGVFGTYQQTGVVRLWDATSGLWLRDVADPRLTQRRMTAFYVDTAVTPAKKSRGPSNTESEAPAILLGAMAGDLYAFYGERSSFDMLYAHPAPVLAITATPNLQAVYSVDGRGNVYRAVWSDSPQLLNKCNITGTYRDISIPTDLSDVKAYLGVLQNGILIVVYDRFLIALAETLEIKDIIPLASHVTAFSSSDNCVFFTLADSAFVHAYTYNSQIGKLRRFARLLLTEDLLSIMIKPLQNRRYAIVTTSPRSLKLFVTSIPKLEELSSNKFRPHTSAPLIEAGRSIGETPDIIGGTLSVTATKIVIFAICGTITLPSVVSIVVDNDSPVFEHFKKDSFLKIPSESTGNTVTMTLPRVVKEFIDRGKVGDASRTNDTRFQQFTRFNKLDNAIQTAIPAYTDEIRDLAVAESGVGEPKGFKKVGDEMNEEDLPPIEQIIQQRDFTALNDVLIHTTEWAIQTTVKLFSEDSVYVVLDALLSYATKAYHREQMEAVVRWLRALRGRCDTSNPRYPAISRSFISLFGTRISYQKDLRMALSYAEKLI</sequence>
<dbReference type="OrthoDB" id="10254051at2759"/>
<dbReference type="AlphaFoldDB" id="A0A4Z1T804"/>
<reference evidence="1 2" key="1">
    <citation type="submission" date="2019-05" db="EMBL/GenBank/DDBJ databases">
        <title>The compact genome of Giardia muris reveals important steps in the evolution of intestinal protozoan parasites.</title>
        <authorList>
            <person name="Xu F."/>
            <person name="Jimenez-Gonzalez A."/>
            <person name="Einarsson E."/>
            <person name="Astvaldsson A."/>
            <person name="Peirasmaki D."/>
            <person name="Eckmann L."/>
            <person name="Andersson J.O."/>
            <person name="Svard S.G."/>
            <person name="Jerlstrom-Hultqvist J."/>
        </authorList>
    </citation>
    <scope>NUCLEOTIDE SEQUENCE [LARGE SCALE GENOMIC DNA]</scope>
    <source>
        <strain evidence="1 2">Roberts-Thomson</strain>
    </source>
</reference>
<evidence type="ECO:0000313" key="1">
    <source>
        <dbReference type="EMBL" id="TNJ28621.1"/>
    </source>
</evidence>